<dbReference type="AlphaFoldDB" id="A0A2P2BXC6"/>
<evidence type="ECO:0000256" key="1">
    <source>
        <dbReference type="SAM" id="MobiDB-lite"/>
    </source>
</evidence>
<feature type="region of interest" description="Disordered" evidence="1">
    <location>
        <begin position="1"/>
        <end position="21"/>
    </location>
</feature>
<accession>A0A2P2BXC6</accession>
<organism evidence="2">
    <name type="scientific">metagenome</name>
    <dbReference type="NCBI Taxonomy" id="256318"/>
    <lineage>
        <taxon>unclassified sequences</taxon>
        <taxon>metagenomes</taxon>
    </lineage>
</organism>
<name>A0A2P2BXC6_9ZZZZ</name>
<gene>
    <name evidence="2" type="ORF">NOCA2150136</name>
</gene>
<evidence type="ECO:0000313" key="2">
    <source>
        <dbReference type="EMBL" id="CUR54394.1"/>
    </source>
</evidence>
<protein>
    <submittedName>
        <fullName evidence="2">Uncharacterized protein</fullName>
    </submittedName>
</protein>
<sequence>MLPINRTRSVTHHPNPNSPTL</sequence>
<dbReference type="EMBL" id="CZKA01000007">
    <property type="protein sequence ID" value="CUR54394.1"/>
    <property type="molecule type" value="Genomic_DNA"/>
</dbReference>
<proteinExistence type="predicted"/>
<reference evidence="2" key="1">
    <citation type="submission" date="2015-08" db="EMBL/GenBank/DDBJ databases">
        <authorList>
            <person name="Babu N.S."/>
            <person name="Beckwith C.J."/>
            <person name="Beseler K.G."/>
            <person name="Brison A."/>
            <person name="Carone J.V."/>
            <person name="Caskin T.P."/>
            <person name="Diamond M."/>
            <person name="Durham M.E."/>
            <person name="Foxe J.M."/>
            <person name="Go M."/>
            <person name="Henderson B.A."/>
            <person name="Jones I.B."/>
            <person name="McGettigan J.A."/>
            <person name="Micheletti S.J."/>
            <person name="Nasrallah M.E."/>
            <person name="Ortiz D."/>
            <person name="Piller C.R."/>
            <person name="Privatt S.R."/>
            <person name="Schneider S.L."/>
            <person name="Sharp S."/>
            <person name="Smith T.C."/>
            <person name="Stanton J.D."/>
            <person name="Ullery H.E."/>
            <person name="Wilson R.J."/>
            <person name="Serrano M.G."/>
            <person name="Buck G."/>
            <person name="Lee V."/>
            <person name="Wang Y."/>
            <person name="Carvalho R."/>
            <person name="Voegtly L."/>
            <person name="Shi R."/>
            <person name="Duckworth R."/>
            <person name="Johnson A."/>
            <person name="Loviza R."/>
            <person name="Walstead R."/>
            <person name="Shah Z."/>
            <person name="Kiflezghi M."/>
            <person name="Wade K."/>
            <person name="Ball S.L."/>
            <person name="Bradley K.W."/>
            <person name="Asai D.J."/>
            <person name="Bowman C.A."/>
            <person name="Russell D.A."/>
            <person name="Pope W.H."/>
            <person name="Jacobs-Sera D."/>
            <person name="Hendrix R.W."/>
            <person name="Hatfull G.F."/>
        </authorList>
    </citation>
    <scope>NUCLEOTIDE SEQUENCE</scope>
</reference>